<proteinExistence type="predicted"/>
<protein>
    <recommendedName>
        <fullName evidence="3">NADP-dependent oxidoreductase domain-containing protein</fullName>
    </recommendedName>
</protein>
<reference evidence="1 2" key="1">
    <citation type="journal article" date="2015" name="Genome Announc.">
        <title>Expanding the biotechnology potential of lactobacilli through comparative genomics of 213 strains and associated genera.</title>
        <authorList>
            <person name="Sun Z."/>
            <person name="Harris H.M."/>
            <person name="McCann A."/>
            <person name="Guo C."/>
            <person name="Argimon S."/>
            <person name="Zhang W."/>
            <person name="Yang X."/>
            <person name="Jeffery I.B."/>
            <person name="Cooney J.C."/>
            <person name="Kagawa T.F."/>
            <person name="Liu W."/>
            <person name="Song Y."/>
            <person name="Salvetti E."/>
            <person name="Wrobel A."/>
            <person name="Rasinkangas P."/>
            <person name="Parkhill J."/>
            <person name="Rea M.C."/>
            <person name="O'Sullivan O."/>
            <person name="Ritari J."/>
            <person name="Douillard F.P."/>
            <person name="Paul Ross R."/>
            <person name="Yang R."/>
            <person name="Briner A.E."/>
            <person name="Felis G.E."/>
            <person name="de Vos W.M."/>
            <person name="Barrangou R."/>
            <person name="Klaenhammer T.R."/>
            <person name="Caufield P.W."/>
            <person name="Cui Y."/>
            <person name="Zhang H."/>
            <person name="O'Toole P.W."/>
        </authorList>
    </citation>
    <scope>NUCLEOTIDE SEQUENCE [LARGE SCALE GENOMIC DNA]</scope>
    <source>
        <strain evidence="1 2">DSM 16991</strain>
    </source>
</reference>
<evidence type="ECO:0000313" key="1">
    <source>
        <dbReference type="EMBL" id="KRM27380.1"/>
    </source>
</evidence>
<gene>
    <name evidence="1" type="ORF">FC91_GL002589</name>
</gene>
<dbReference type="Proteomes" id="UP000050949">
    <property type="component" value="Unassembled WGS sequence"/>
</dbReference>
<dbReference type="EMBL" id="AZFW01000050">
    <property type="protein sequence ID" value="KRM27380.1"/>
    <property type="molecule type" value="Genomic_DNA"/>
</dbReference>
<evidence type="ECO:0000313" key="2">
    <source>
        <dbReference type="Proteomes" id="UP000050949"/>
    </source>
</evidence>
<dbReference type="AlphaFoldDB" id="A0A0R1XFT2"/>
<evidence type="ECO:0008006" key="3">
    <source>
        <dbReference type="Google" id="ProtNLM"/>
    </source>
</evidence>
<dbReference type="InterPro" id="IPR036812">
    <property type="entry name" value="NAD(P)_OxRdtase_dom_sf"/>
</dbReference>
<dbReference type="RefSeq" id="WP_226999190.1">
    <property type="nucleotide sequence ID" value="NZ_AUEH01000005.1"/>
</dbReference>
<name>A0A0R1XFT2_9LACO</name>
<accession>A0A0R1XFT2</accession>
<organism evidence="1 2">
    <name type="scientific">Schleiferilactobacillus harbinensis DSM 16991</name>
    <dbReference type="NCBI Taxonomy" id="1122147"/>
    <lineage>
        <taxon>Bacteria</taxon>
        <taxon>Bacillati</taxon>
        <taxon>Bacillota</taxon>
        <taxon>Bacilli</taxon>
        <taxon>Lactobacillales</taxon>
        <taxon>Lactobacillaceae</taxon>
        <taxon>Schleiferilactobacillus</taxon>
    </lineage>
</organism>
<sequence>MEYRHLGKQGLRVSALALGSWMTNLHGQEKQDLAAFSLAWALSPTLGGSTCLLTQ</sequence>
<dbReference type="SUPFAM" id="SSF51430">
    <property type="entry name" value="NAD(P)-linked oxidoreductase"/>
    <property type="match status" value="1"/>
</dbReference>
<comment type="caution">
    <text evidence="1">The sequence shown here is derived from an EMBL/GenBank/DDBJ whole genome shotgun (WGS) entry which is preliminary data.</text>
</comment>